<reference evidence="2" key="1">
    <citation type="journal article" date="2019" name="Int. J. Syst. Evol. Microbiol.">
        <title>The Global Catalogue of Microorganisms (GCM) 10K type strain sequencing project: providing services to taxonomists for standard genome sequencing and annotation.</title>
        <authorList>
            <consortium name="The Broad Institute Genomics Platform"/>
            <consortium name="The Broad Institute Genome Sequencing Center for Infectious Disease"/>
            <person name="Wu L."/>
            <person name="Ma J."/>
        </authorList>
    </citation>
    <scope>NUCLEOTIDE SEQUENCE [LARGE SCALE GENOMIC DNA]</scope>
    <source>
        <strain evidence="2">CCUG 56607</strain>
    </source>
</reference>
<dbReference type="Proteomes" id="UP001596990">
    <property type="component" value="Unassembled WGS sequence"/>
</dbReference>
<evidence type="ECO:0000313" key="2">
    <source>
        <dbReference type="Proteomes" id="UP001596990"/>
    </source>
</evidence>
<comment type="caution">
    <text evidence="1">The sequence shown here is derived from an EMBL/GenBank/DDBJ whole genome shotgun (WGS) entry which is preliminary data.</text>
</comment>
<name>A0ABW3L6W6_9BACI</name>
<keyword evidence="2" id="KW-1185">Reference proteome</keyword>
<organism evidence="1 2">
    <name type="scientific">Thalassobacillus hwangdonensis</name>
    <dbReference type="NCBI Taxonomy" id="546108"/>
    <lineage>
        <taxon>Bacteria</taxon>
        <taxon>Bacillati</taxon>
        <taxon>Bacillota</taxon>
        <taxon>Bacilli</taxon>
        <taxon>Bacillales</taxon>
        <taxon>Bacillaceae</taxon>
        <taxon>Thalassobacillus</taxon>
    </lineage>
</organism>
<dbReference type="Pfam" id="PF11256">
    <property type="entry name" value="SAV0927-like"/>
    <property type="match status" value="1"/>
</dbReference>
<evidence type="ECO:0000313" key="1">
    <source>
        <dbReference type="EMBL" id="MFD1020498.1"/>
    </source>
</evidence>
<dbReference type="InterPro" id="IPR021415">
    <property type="entry name" value="SAV0927-like"/>
</dbReference>
<dbReference type="RefSeq" id="WP_386062220.1">
    <property type="nucleotide sequence ID" value="NZ_JBHTKL010000005.1"/>
</dbReference>
<dbReference type="EMBL" id="JBHTKL010000005">
    <property type="protein sequence ID" value="MFD1020498.1"/>
    <property type="molecule type" value="Genomic_DNA"/>
</dbReference>
<sequence>MSEEQFFLYDEKESSDTRFVSFMGEAHRYDLALVKTSRYYGKTLVLDLQGNRFAIMGQDDVEEPGNIEHAFNLNEIEAEELREFLRQAI</sequence>
<accession>A0ABW3L6W6</accession>
<gene>
    <name evidence="1" type="ORF">ACFQ2J_15020</name>
</gene>
<protein>
    <submittedName>
        <fullName evidence="1">DUF3055 domain-containing protein</fullName>
    </submittedName>
</protein>
<proteinExistence type="predicted"/>